<dbReference type="PANTHER" id="PTHR47570">
    <property type="entry name" value="ZINC ION BINDING PROTEIN"/>
    <property type="match status" value="1"/>
</dbReference>
<sequence>MGYIGKEETNLDYQIRITPRFSICPPPGKAHCNPKLCSVCKLVYFCSPECFKKAWKVHKLVCPGLQRDAEVIPLYNEVLNQFPWTDIGYNDVGFFSELFVLARFGLLGTSRQKVGLSEEQGWQLAKKFIPTLALQNSDKCPSFPPKFESNWTSYYEWRGLPIESPAAMLLHWPLSVYACLKELDLGPQIATGPRQKLTVFYVGAREEVHYIPVFGELALLYPNADLDLVMFGETTKQSVERAKARGLAKADRPCVFEYTAPEACGAGTVRVFIDSNPSYTYYRPSRERSEHPDAIVGLNAGLGSYVSWQHVLLGSMEFDIPFAITDYALACLINSETTMNGEMIAVQATMKKVLKESQIADVEKVATALKRERPGKLNMFMQPISKRMDLSRICPGSRNACIQVLTPGKRRDSLV</sequence>
<dbReference type="SUPFAM" id="SSF144232">
    <property type="entry name" value="HIT/MYND zinc finger-like"/>
    <property type="match status" value="1"/>
</dbReference>
<evidence type="ECO:0000256" key="3">
    <source>
        <dbReference type="ARBA" id="ARBA00022833"/>
    </source>
</evidence>
<accession>A0AAV9ZV04</accession>
<evidence type="ECO:0000256" key="1">
    <source>
        <dbReference type="ARBA" id="ARBA00022723"/>
    </source>
</evidence>
<evidence type="ECO:0000313" key="7">
    <source>
        <dbReference type="Proteomes" id="UP001362999"/>
    </source>
</evidence>
<dbReference type="AlphaFoldDB" id="A0AAV9ZV04"/>
<dbReference type="Pfam" id="PF01753">
    <property type="entry name" value="zf-MYND"/>
    <property type="match status" value="1"/>
</dbReference>
<keyword evidence="7" id="KW-1185">Reference proteome</keyword>
<organism evidence="6 7">
    <name type="scientific">Favolaschia claudopus</name>
    <dbReference type="NCBI Taxonomy" id="2862362"/>
    <lineage>
        <taxon>Eukaryota</taxon>
        <taxon>Fungi</taxon>
        <taxon>Dikarya</taxon>
        <taxon>Basidiomycota</taxon>
        <taxon>Agaricomycotina</taxon>
        <taxon>Agaricomycetes</taxon>
        <taxon>Agaricomycetidae</taxon>
        <taxon>Agaricales</taxon>
        <taxon>Marasmiineae</taxon>
        <taxon>Mycenaceae</taxon>
        <taxon>Favolaschia</taxon>
    </lineage>
</organism>
<dbReference type="EMBL" id="JAWWNJ010000112">
    <property type="protein sequence ID" value="KAK6992262.1"/>
    <property type="molecule type" value="Genomic_DNA"/>
</dbReference>
<dbReference type="InterPro" id="IPR046824">
    <property type="entry name" value="Mss51-like_C"/>
</dbReference>
<evidence type="ECO:0000259" key="5">
    <source>
        <dbReference type="PROSITE" id="PS50865"/>
    </source>
</evidence>
<evidence type="ECO:0000313" key="6">
    <source>
        <dbReference type="EMBL" id="KAK6992262.1"/>
    </source>
</evidence>
<dbReference type="Gene3D" id="6.10.140.2220">
    <property type="match status" value="1"/>
</dbReference>
<evidence type="ECO:0000256" key="4">
    <source>
        <dbReference type="PROSITE-ProRule" id="PRU00134"/>
    </source>
</evidence>
<dbReference type="GO" id="GO:0008270">
    <property type="term" value="F:zinc ion binding"/>
    <property type="evidence" value="ECO:0007669"/>
    <property type="project" value="UniProtKB-KW"/>
</dbReference>
<evidence type="ECO:0000256" key="2">
    <source>
        <dbReference type="ARBA" id="ARBA00022771"/>
    </source>
</evidence>
<dbReference type="Proteomes" id="UP001362999">
    <property type="component" value="Unassembled WGS sequence"/>
</dbReference>
<dbReference type="PROSITE" id="PS50865">
    <property type="entry name" value="ZF_MYND_2"/>
    <property type="match status" value="1"/>
</dbReference>
<dbReference type="PANTHER" id="PTHR47570:SF1">
    <property type="entry name" value="ZINC ION BINDING PROTEIN"/>
    <property type="match status" value="1"/>
</dbReference>
<keyword evidence="2 4" id="KW-0863">Zinc-finger</keyword>
<comment type="caution">
    <text evidence="6">The sequence shown here is derived from an EMBL/GenBank/DDBJ whole genome shotgun (WGS) entry which is preliminary data.</text>
</comment>
<protein>
    <submittedName>
        <fullName evidence="6">Zinc finger MYND domain-containing protein 15</fullName>
    </submittedName>
</protein>
<proteinExistence type="predicted"/>
<keyword evidence="1" id="KW-0479">Metal-binding</keyword>
<gene>
    <name evidence="6" type="ORF">R3P38DRAFT_3088729</name>
</gene>
<name>A0AAV9ZV04_9AGAR</name>
<feature type="domain" description="MYND-type" evidence="5">
    <location>
        <begin position="24"/>
        <end position="62"/>
    </location>
</feature>
<reference evidence="6 7" key="1">
    <citation type="journal article" date="2024" name="J Genomics">
        <title>Draft genome sequencing and assembly of Favolaschia claudopus CIRM-BRFM 2984 isolated from oak limbs.</title>
        <authorList>
            <person name="Navarro D."/>
            <person name="Drula E."/>
            <person name="Chaduli D."/>
            <person name="Cazenave R."/>
            <person name="Ahrendt S."/>
            <person name="Wang J."/>
            <person name="Lipzen A."/>
            <person name="Daum C."/>
            <person name="Barry K."/>
            <person name="Grigoriev I.V."/>
            <person name="Favel A."/>
            <person name="Rosso M.N."/>
            <person name="Martin F."/>
        </authorList>
    </citation>
    <scope>NUCLEOTIDE SEQUENCE [LARGE SCALE GENOMIC DNA]</scope>
    <source>
        <strain evidence="6 7">CIRM-BRFM 2984</strain>
    </source>
</reference>
<dbReference type="Pfam" id="PF20179">
    <property type="entry name" value="MSS51_C"/>
    <property type="match status" value="1"/>
</dbReference>
<keyword evidence="3" id="KW-0862">Zinc</keyword>
<dbReference type="InterPro" id="IPR002893">
    <property type="entry name" value="Znf_MYND"/>
</dbReference>